<reference evidence="6 7" key="1">
    <citation type="submission" date="2017-03" db="EMBL/GenBank/DDBJ databases">
        <authorList>
            <person name="Afonso C.L."/>
            <person name="Miller P.J."/>
            <person name="Scott M.A."/>
            <person name="Spackman E."/>
            <person name="Goraichik I."/>
            <person name="Dimitrov K.M."/>
            <person name="Suarez D.L."/>
            <person name="Swayne D.E."/>
        </authorList>
    </citation>
    <scope>NUCLEOTIDE SEQUENCE [LARGE SCALE GENOMIC DNA]</scope>
    <source>
        <strain evidence="6 7">CECT 7450</strain>
    </source>
</reference>
<evidence type="ECO:0000313" key="7">
    <source>
        <dbReference type="Proteomes" id="UP000193061"/>
    </source>
</evidence>
<keyword evidence="4" id="KW-0804">Transcription</keyword>
<comment type="similarity">
    <text evidence="1">Belongs to the LysR transcriptional regulatory family.</text>
</comment>
<keyword evidence="3" id="KW-0238">DNA-binding</keyword>
<dbReference type="InterPro" id="IPR000847">
    <property type="entry name" value="LysR_HTH_N"/>
</dbReference>
<evidence type="ECO:0000256" key="3">
    <source>
        <dbReference type="ARBA" id="ARBA00023125"/>
    </source>
</evidence>
<dbReference type="OrthoDB" id="9813056at2"/>
<dbReference type="InterPro" id="IPR058163">
    <property type="entry name" value="LysR-type_TF_proteobact-type"/>
</dbReference>
<organism evidence="6 7">
    <name type="scientific">Roseovarius albus</name>
    <dbReference type="NCBI Taxonomy" id="1247867"/>
    <lineage>
        <taxon>Bacteria</taxon>
        <taxon>Pseudomonadati</taxon>
        <taxon>Pseudomonadota</taxon>
        <taxon>Alphaproteobacteria</taxon>
        <taxon>Rhodobacterales</taxon>
        <taxon>Roseobacteraceae</taxon>
        <taxon>Roseovarius</taxon>
    </lineage>
</organism>
<dbReference type="InterPro" id="IPR036388">
    <property type="entry name" value="WH-like_DNA-bd_sf"/>
</dbReference>
<dbReference type="SUPFAM" id="SSF53850">
    <property type="entry name" value="Periplasmic binding protein-like II"/>
    <property type="match status" value="1"/>
</dbReference>
<dbReference type="RefSeq" id="WP_085804298.1">
    <property type="nucleotide sequence ID" value="NZ_FWFX01000002.1"/>
</dbReference>
<proteinExistence type="inferred from homology"/>
<dbReference type="Gene3D" id="3.40.190.10">
    <property type="entry name" value="Periplasmic binding protein-like II"/>
    <property type="match status" value="2"/>
</dbReference>
<dbReference type="PROSITE" id="PS50931">
    <property type="entry name" value="HTH_LYSR"/>
    <property type="match status" value="1"/>
</dbReference>
<keyword evidence="2" id="KW-0805">Transcription regulation</keyword>
<evidence type="ECO:0000256" key="4">
    <source>
        <dbReference type="ARBA" id="ARBA00023163"/>
    </source>
</evidence>
<accession>A0A1X6YH20</accession>
<sequence>MTRIPSTQALRALESFARHGAVRPVAEEMHLTRSAVSHQLRLLERDLGFALFNRVGTRLILTSRGEAFAQDVRGALTQISGSASRNAAHGLSGQLTISCTPGFAASWLSPKIESFRTICPDVALSIITPRTLDEASNPEADVFITFSNETLTGVNVELLKKVEFTPLLSPALANRMGNVQTPADVLRSELLHLSEREDWERWLKLADVHSKPIKPGIIFADMNLIYNAAIKAQGIALGDEFICGEAISNGQLIRPFDLAIQSLKSYYLAIPPAKAEIANIVAFRQWLLDQLPDPGT</sequence>
<dbReference type="GO" id="GO:0043565">
    <property type="term" value="F:sequence-specific DNA binding"/>
    <property type="evidence" value="ECO:0007669"/>
    <property type="project" value="TreeGrafter"/>
</dbReference>
<protein>
    <submittedName>
        <fullName evidence="6">Glycine cleavage system transcriptional activator</fullName>
    </submittedName>
</protein>
<dbReference type="SUPFAM" id="SSF46785">
    <property type="entry name" value="Winged helix' DNA-binding domain"/>
    <property type="match status" value="1"/>
</dbReference>
<dbReference type="AlphaFoldDB" id="A0A1X6YH20"/>
<dbReference type="CDD" id="cd08432">
    <property type="entry name" value="PBP2_GcdR_TrpI_HvrB_AmpR_like"/>
    <property type="match status" value="1"/>
</dbReference>
<evidence type="ECO:0000256" key="1">
    <source>
        <dbReference type="ARBA" id="ARBA00009437"/>
    </source>
</evidence>
<dbReference type="GO" id="GO:0003700">
    <property type="term" value="F:DNA-binding transcription factor activity"/>
    <property type="evidence" value="ECO:0007669"/>
    <property type="project" value="InterPro"/>
</dbReference>
<evidence type="ECO:0000313" key="6">
    <source>
        <dbReference type="EMBL" id="SLN20950.1"/>
    </source>
</evidence>
<dbReference type="PANTHER" id="PTHR30537">
    <property type="entry name" value="HTH-TYPE TRANSCRIPTIONAL REGULATOR"/>
    <property type="match status" value="1"/>
</dbReference>
<dbReference type="EMBL" id="FWFX01000002">
    <property type="protein sequence ID" value="SLN20950.1"/>
    <property type="molecule type" value="Genomic_DNA"/>
</dbReference>
<dbReference type="Pfam" id="PF03466">
    <property type="entry name" value="LysR_substrate"/>
    <property type="match status" value="1"/>
</dbReference>
<dbReference type="Proteomes" id="UP000193061">
    <property type="component" value="Unassembled WGS sequence"/>
</dbReference>
<dbReference type="Pfam" id="PF00126">
    <property type="entry name" value="HTH_1"/>
    <property type="match status" value="1"/>
</dbReference>
<gene>
    <name evidence="6" type="primary">gcvA_6</name>
    <name evidence="6" type="ORF">ROA7450_00738</name>
</gene>
<evidence type="ECO:0000259" key="5">
    <source>
        <dbReference type="PROSITE" id="PS50931"/>
    </source>
</evidence>
<keyword evidence="7" id="KW-1185">Reference proteome</keyword>
<dbReference type="GO" id="GO:0006351">
    <property type="term" value="P:DNA-templated transcription"/>
    <property type="evidence" value="ECO:0007669"/>
    <property type="project" value="TreeGrafter"/>
</dbReference>
<name>A0A1X6YH20_9RHOB</name>
<evidence type="ECO:0000256" key="2">
    <source>
        <dbReference type="ARBA" id="ARBA00023015"/>
    </source>
</evidence>
<feature type="domain" description="HTH lysR-type" evidence="5">
    <location>
        <begin position="5"/>
        <end position="62"/>
    </location>
</feature>
<dbReference type="InterPro" id="IPR005119">
    <property type="entry name" value="LysR_subst-bd"/>
</dbReference>
<dbReference type="PANTHER" id="PTHR30537:SF74">
    <property type="entry name" value="HTH-TYPE TRANSCRIPTIONAL REGULATOR TRPI"/>
    <property type="match status" value="1"/>
</dbReference>
<dbReference type="InterPro" id="IPR036390">
    <property type="entry name" value="WH_DNA-bd_sf"/>
</dbReference>
<dbReference type="Gene3D" id="1.10.10.10">
    <property type="entry name" value="Winged helix-like DNA-binding domain superfamily/Winged helix DNA-binding domain"/>
    <property type="match status" value="1"/>
</dbReference>